<dbReference type="GeneID" id="73348078"/>
<evidence type="ECO:0000256" key="3">
    <source>
        <dbReference type="ARBA" id="ARBA00022729"/>
    </source>
</evidence>
<dbReference type="Proteomes" id="UP000830671">
    <property type="component" value="Chromosome 7"/>
</dbReference>
<dbReference type="GO" id="GO:0006508">
    <property type="term" value="P:proteolysis"/>
    <property type="evidence" value="ECO:0007669"/>
    <property type="project" value="UniProtKB-KW"/>
</dbReference>
<feature type="domain" description="Inhibitor I9" evidence="9">
    <location>
        <begin position="498"/>
        <end position="572"/>
    </location>
</feature>
<feature type="active site" description="Charge relay system" evidence="6">
    <location>
        <position position="643"/>
    </location>
</feature>
<evidence type="ECO:0000256" key="4">
    <source>
        <dbReference type="ARBA" id="ARBA00022801"/>
    </source>
</evidence>
<dbReference type="PANTHER" id="PTHR43806:SF58">
    <property type="entry name" value="ALKALINE PROTEASE 1-RELATED"/>
    <property type="match status" value="1"/>
</dbReference>
<feature type="domain" description="Peptidase S8/S53" evidence="8">
    <location>
        <begin position="610"/>
        <end position="826"/>
    </location>
</feature>
<dbReference type="InterPro" id="IPR050131">
    <property type="entry name" value="Peptidase_S8_subtilisin-like"/>
</dbReference>
<dbReference type="InterPro" id="IPR015500">
    <property type="entry name" value="Peptidase_S8_subtilisin-rel"/>
</dbReference>
<dbReference type="PRINTS" id="PR00723">
    <property type="entry name" value="SUBTILISIN"/>
</dbReference>
<dbReference type="PROSITE" id="PS51892">
    <property type="entry name" value="SUBTILASE"/>
    <property type="match status" value="1"/>
</dbReference>
<dbReference type="SUPFAM" id="SSF54897">
    <property type="entry name" value="Protease propeptides/inhibitors"/>
    <property type="match status" value="1"/>
</dbReference>
<keyword evidence="2 6" id="KW-0645">Protease</keyword>
<dbReference type="EMBL" id="CP019479">
    <property type="protein sequence ID" value="UQC88611.1"/>
    <property type="molecule type" value="Genomic_DNA"/>
</dbReference>
<evidence type="ECO:0000256" key="2">
    <source>
        <dbReference type="ARBA" id="ARBA00022670"/>
    </source>
</evidence>
<dbReference type="InterPro" id="IPR034193">
    <property type="entry name" value="PCSK9_ProteinaseK-like"/>
</dbReference>
<name>A0A9Q8WMF5_9PEZI</name>
<dbReference type="PROSITE" id="PS00136">
    <property type="entry name" value="SUBTILASE_ASP"/>
    <property type="match status" value="1"/>
</dbReference>
<dbReference type="InterPro" id="IPR036852">
    <property type="entry name" value="Peptidase_S8/S53_dom_sf"/>
</dbReference>
<evidence type="ECO:0000256" key="5">
    <source>
        <dbReference type="ARBA" id="ARBA00022825"/>
    </source>
</evidence>
<evidence type="ECO:0000256" key="1">
    <source>
        <dbReference type="ARBA" id="ARBA00011073"/>
    </source>
</evidence>
<sequence>MTAARKVEVASTSSILLWALILSHMNLSELWCIDRETTLRRLRAPGITATRIVLALCMYVQHRVSTEPSEMDGIEIISSGLDGPSLTKIPVVAKVPSAGNNRTIDKCGMILLGRRLSSISSRNKQKFGDTIGRDLISTCCQSTVREDPLGSRQPSDKKTSVIQASGDDLVPTWHRPIKLTLGYASFSRRRLNRTTPVNPHHLLLERKGNVGWLHKEGESEPQGPLGIASPSLMGKRSLKPFSGRDWFPPPCPRDPPAFIRLFCCEIKGRRGNKGRTIINNAPSPAAATSPDPQSHCRVEEVQKMFLDGRGGSTSQHPMSAAPNTTFSPALLVRSSTPAVFPPLGPDGELASRLEALCGLLGAHDASLPTRASGHGCGSLEGPGFELSSTADLPTCPTWKGEWPLDACAGSWSMGSCRWTKDGIRPVGLLHLGYRTPSTRSLYNSLAHLNASLIPKPNVTMHAATILALLPLAAVAAPSRRAQPAPLIKPRGATLVADKYIVRLKNEAKTGALQSVMKTFSADADHVYNFAGSESGSIPYLRGFASTLNATELESLQNDPDVDFIEQDAIVTIKATQRSAPWGLARLSSTAPGSTTYSYDESAGEGTCAYIVDTGIDIEHPDFEGRATFLANFADSSDTDGQGHGTHVAGTLFAVKVLDSNGEGTNSGVIAGMDFVATDAAGQTGCAKGVVVNMSLGGQTSTAVNQAAAAIVKAGHFLAVAAGNEAADASTSSPASEESVCTVGATTKTDALAEYSNFGASVDILAPGTNIMSTWPGGKTNTISGTSMASPHIAGLAAYLLGLGSAPSDPVQLCSYIAETALDGAISQVPRQTVNKLANNGFAGNGTAKATDGSVVGRQLNRKFAPRA</sequence>
<dbReference type="PANTHER" id="PTHR43806">
    <property type="entry name" value="PEPTIDASE S8"/>
    <property type="match status" value="1"/>
</dbReference>
<gene>
    <name evidence="10" type="ORF">CLUP02_14136</name>
</gene>
<dbReference type="RefSeq" id="XP_049150214.1">
    <property type="nucleotide sequence ID" value="XM_049293068.1"/>
</dbReference>
<evidence type="ECO:0000259" key="9">
    <source>
        <dbReference type="Pfam" id="PF05922"/>
    </source>
</evidence>
<dbReference type="InterPro" id="IPR010259">
    <property type="entry name" value="S8pro/Inhibitor_I9"/>
</dbReference>
<dbReference type="GO" id="GO:0005576">
    <property type="term" value="C:extracellular region"/>
    <property type="evidence" value="ECO:0007669"/>
    <property type="project" value="UniProtKB-ARBA"/>
</dbReference>
<accession>A0A9Q8WMF5</accession>
<keyword evidence="5 6" id="KW-0720">Serine protease</keyword>
<dbReference type="Pfam" id="PF00082">
    <property type="entry name" value="Peptidase_S8"/>
    <property type="match status" value="1"/>
</dbReference>
<dbReference type="InterPro" id="IPR000209">
    <property type="entry name" value="Peptidase_S8/S53_dom"/>
</dbReference>
<dbReference type="AlphaFoldDB" id="A0A9Q8WMF5"/>
<dbReference type="PROSITE" id="PS00138">
    <property type="entry name" value="SUBTILASE_SER"/>
    <property type="match status" value="1"/>
</dbReference>
<dbReference type="InterPro" id="IPR023827">
    <property type="entry name" value="Peptidase_S8_Asp-AS"/>
</dbReference>
<dbReference type="InterPro" id="IPR037045">
    <property type="entry name" value="S8pro/Inhibitor_I9_sf"/>
</dbReference>
<dbReference type="SUPFAM" id="SSF52743">
    <property type="entry name" value="Subtilisin-like"/>
    <property type="match status" value="1"/>
</dbReference>
<dbReference type="Gene3D" id="3.40.50.200">
    <property type="entry name" value="Peptidase S8/S53 domain"/>
    <property type="match status" value="1"/>
</dbReference>
<dbReference type="Gene3D" id="3.30.70.80">
    <property type="entry name" value="Peptidase S8 propeptide/proteinase inhibitor I9"/>
    <property type="match status" value="1"/>
</dbReference>
<dbReference type="GO" id="GO:0004252">
    <property type="term" value="F:serine-type endopeptidase activity"/>
    <property type="evidence" value="ECO:0007669"/>
    <property type="project" value="UniProtKB-UniRule"/>
</dbReference>
<proteinExistence type="inferred from homology"/>
<keyword evidence="11" id="KW-1185">Reference proteome</keyword>
<evidence type="ECO:0000256" key="7">
    <source>
        <dbReference type="RuleBase" id="RU003355"/>
    </source>
</evidence>
<evidence type="ECO:0000259" key="8">
    <source>
        <dbReference type="Pfam" id="PF00082"/>
    </source>
</evidence>
<dbReference type="KEGG" id="clup:CLUP02_14136"/>
<evidence type="ECO:0000313" key="10">
    <source>
        <dbReference type="EMBL" id="UQC88611.1"/>
    </source>
</evidence>
<dbReference type="Pfam" id="PF05922">
    <property type="entry name" value="Inhibitor_I9"/>
    <property type="match status" value="1"/>
</dbReference>
<reference evidence="10" key="1">
    <citation type="journal article" date="2021" name="Mol. Plant Microbe Interact.">
        <title>Complete Genome Sequence of the Plant-Pathogenic Fungus Colletotrichum lupini.</title>
        <authorList>
            <person name="Baroncelli R."/>
            <person name="Pensec F."/>
            <person name="Da Lio D."/>
            <person name="Boufleur T."/>
            <person name="Vicente I."/>
            <person name="Sarrocco S."/>
            <person name="Picot A."/>
            <person name="Baraldi E."/>
            <person name="Sukno S."/>
            <person name="Thon M."/>
            <person name="Le Floch G."/>
        </authorList>
    </citation>
    <scope>NUCLEOTIDE SEQUENCE</scope>
    <source>
        <strain evidence="10">IMI 504893</strain>
    </source>
</reference>
<feature type="active site" description="Charge relay system" evidence="6">
    <location>
        <position position="612"/>
    </location>
</feature>
<protein>
    <submittedName>
        <fullName evidence="10">Subtilase</fullName>
    </submittedName>
</protein>
<feature type="active site" description="Charge relay system" evidence="6">
    <location>
        <position position="786"/>
    </location>
</feature>
<dbReference type="FunFam" id="3.40.50.200:FF:000014">
    <property type="entry name" value="Proteinase K"/>
    <property type="match status" value="1"/>
</dbReference>
<comment type="similarity">
    <text evidence="1 6 7">Belongs to the peptidase S8 family.</text>
</comment>
<dbReference type="InterPro" id="IPR023828">
    <property type="entry name" value="Peptidase_S8_Ser-AS"/>
</dbReference>
<evidence type="ECO:0000256" key="6">
    <source>
        <dbReference type="PROSITE-ProRule" id="PRU01240"/>
    </source>
</evidence>
<evidence type="ECO:0000313" key="11">
    <source>
        <dbReference type="Proteomes" id="UP000830671"/>
    </source>
</evidence>
<keyword evidence="3" id="KW-0732">Signal</keyword>
<dbReference type="CDD" id="cd04077">
    <property type="entry name" value="Peptidases_S8_PCSK9_ProteinaseK_like"/>
    <property type="match status" value="1"/>
</dbReference>
<keyword evidence="4 6" id="KW-0378">Hydrolase</keyword>
<organism evidence="10 11">
    <name type="scientific">Colletotrichum lupini</name>
    <dbReference type="NCBI Taxonomy" id="145971"/>
    <lineage>
        <taxon>Eukaryota</taxon>
        <taxon>Fungi</taxon>
        <taxon>Dikarya</taxon>
        <taxon>Ascomycota</taxon>
        <taxon>Pezizomycotina</taxon>
        <taxon>Sordariomycetes</taxon>
        <taxon>Hypocreomycetidae</taxon>
        <taxon>Glomerellales</taxon>
        <taxon>Glomerellaceae</taxon>
        <taxon>Colletotrichum</taxon>
        <taxon>Colletotrichum acutatum species complex</taxon>
    </lineage>
</organism>